<dbReference type="EMBL" id="LAVV01007991">
    <property type="protein sequence ID" value="KNZ54115.1"/>
    <property type="molecule type" value="Genomic_DNA"/>
</dbReference>
<evidence type="ECO:0000313" key="3">
    <source>
        <dbReference type="Proteomes" id="UP000037035"/>
    </source>
</evidence>
<organism evidence="2 3">
    <name type="scientific">Puccinia sorghi</name>
    <dbReference type="NCBI Taxonomy" id="27349"/>
    <lineage>
        <taxon>Eukaryota</taxon>
        <taxon>Fungi</taxon>
        <taxon>Dikarya</taxon>
        <taxon>Basidiomycota</taxon>
        <taxon>Pucciniomycotina</taxon>
        <taxon>Pucciniomycetes</taxon>
        <taxon>Pucciniales</taxon>
        <taxon>Pucciniaceae</taxon>
        <taxon>Puccinia</taxon>
    </lineage>
</organism>
<accession>A0A0L6V1T5</accession>
<evidence type="ECO:0000313" key="2">
    <source>
        <dbReference type="EMBL" id="KNZ54115.1"/>
    </source>
</evidence>
<dbReference type="Proteomes" id="UP000037035">
    <property type="component" value="Unassembled WGS sequence"/>
</dbReference>
<feature type="region of interest" description="Disordered" evidence="1">
    <location>
        <begin position="1"/>
        <end position="44"/>
    </location>
</feature>
<dbReference type="AlphaFoldDB" id="A0A0L6V1T5"/>
<protein>
    <submittedName>
        <fullName evidence="2">Uncharacterized protein</fullName>
    </submittedName>
</protein>
<keyword evidence="3" id="KW-1185">Reference proteome</keyword>
<dbReference type="VEuPathDB" id="FungiDB:VP01_303g3"/>
<name>A0A0L6V1T5_9BASI</name>
<gene>
    <name evidence="2" type="ORF">VP01_303g3</name>
</gene>
<proteinExistence type="predicted"/>
<comment type="caution">
    <text evidence="2">The sequence shown here is derived from an EMBL/GenBank/DDBJ whole genome shotgun (WGS) entry which is preliminary data.</text>
</comment>
<reference evidence="2 3" key="1">
    <citation type="submission" date="2015-08" db="EMBL/GenBank/DDBJ databases">
        <title>Next Generation Sequencing and Analysis of the Genome of Puccinia sorghi L Schw, the Causal Agent of Maize Common Rust.</title>
        <authorList>
            <person name="Rochi L."/>
            <person name="Burguener G."/>
            <person name="Darino M."/>
            <person name="Turjanski A."/>
            <person name="Kreff E."/>
            <person name="Dieguez M.J."/>
            <person name="Sacco F."/>
        </authorList>
    </citation>
    <scope>NUCLEOTIDE SEQUENCE [LARGE SCALE GENOMIC DNA]</scope>
    <source>
        <strain evidence="2 3">RO10H11247</strain>
    </source>
</reference>
<evidence type="ECO:0000256" key="1">
    <source>
        <dbReference type="SAM" id="MobiDB-lite"/>
    </source>
</evidence>
<sequence>MSHGPRARAGAAISKGDPRRPHSWVPPVAYSPPWSRSRPKAGEEDTAGCTLVNADLLCSPVCFSFACANTRTKTTDNMKQNEMASTDSFSINDVHVNLDTMAVLKLRHPVQPRVVGMYENTAFLGMLYTGKTRIDSTERKNCTLLKDLPELLTPREIRCNLKLAQIKITCFVFLVPPIIMFMNVSKKHELAAQGGSVGKEVSPVVVDGFGAAGTDPWLGWLCYKCPGSLEWCTGGWSWLPLVSGGFSCTWHPRAGRAGIDVIWTVGDLSNFNCWPSKFITEKLFPFFLKLYIAFYTHVEVCQICTMCSHHWIYTTPWAGRFQPRNLTQVAATVGIRGYTHFSQTFGSLGAPIQSLCAPQVVIFGQKHMYTSMISFVHFMSPEFFSSMQLRGHCQCLKMFRPLGALIQKLCVSRHCGNFKILPISFGVGALQQLPWRRKELVGLLSKLTSAKLWELFDQKLGSCFPKQKKHHKNCFSFSPIITFLKTREMNATWIPVCPNFPEMMLSWFGGGSRLSSNFLPIAFDVEESLKSAVRKRRSTNHSSSILFQDICPDGADLGPWIQISPSSLLRLVHPTQPASELKIKIKICGSEKYSGCCND</sequence>